<dbReference type="Pfam" id="PF18962">
    <property type="entry name" value="Por_Secre_tail"/>
    <property type="match status" value="1"/>
</dbReference>
<evidence type="ECO:0000313" key="5">
    <source>
        <dbReference type="Proteomes" id="UP001197770"/>
    </source>
</evidence>
<dbReference type="InterPro" id="IPR008972">
    <property type="entry name" value="Cupredoxin"/>
</dbReference>
<sequence>MKFTWFYIFLLTFAFTLSAQTTHVINWKSGSKDLSSTLEIQVGDTVQWVFSEYVPQNIVNTSFGAPADFGISQRLSEGSVYEYVFTKKGIYTFESSAKKSLKGSIKVSDSKSVVSQTADGYKIYPNPVKDRLFFESPSLSNSLDITFYDVLGKKVKQDKVSSALASSGLDVSTLKRGVYLIQIDNGSRSFTQKLIKD</sequence>
<reference evidence="4 5" key="1">
    <citation type="submission" date="2021-11" db="EMBL/GenBank/DDBJ databases">
        <title>Seasonal and diel survey of microbial diversity of the Tyrrhenian coast.</title>
        <authorList>
            <person name="Gattoni G."/>
            <person name="Corral P."/>
        </authorList>
    </citation>
    <scope>NUCLEOTIDE SEQUENCE [LARGE SCALE GENOMIC DNA]</scope>
    <source>
        <strain evidence="4 5">Mr9</strain>
    </source>
</reference>
<dbReference type="Gene3D" id="2.60.40.420">
    <property type="entry name" value="Cupredoxins - blue copper proteins"/>
    <property type="match status" value="1"/>
</dbReference>
<dbReference type="RefSeq" id="WP_228230277.1">
    <property type="nucleotide sequence ID" value="NZ_JAJGMW010000013.1"/>
</dbReference>
<dbReference type="InterPro" id="IPR026444">
    <property type="entry name" value="Secre_tail"/>
</dbReference>
<accession>A0ABS8GT82</accession>
<evidence type="ECO:0000256" key="2">
    <source>
        <dbReference type="SAM" id="SignalP"/>
    </source>
</evidence>
<feature type="signal peptide" evidence="2">
    <location>
        <begin position="1"/>
        <end position="19"/>
    </location>
</feature>
<gene>
    <name evidence="4" type="ORF">LLW17_10800</name>
</gene>
<comment type="caution">
    <text evidence="4">The sequence shown here is derived from an EMBL/GenBank/DDBJ whole genome shotgun (WGS) entry which is preliminary data.</text>
</comment>
<evidence type="ECO:0000313" key="4">
    <source>
        <dbReference type="EMBL" id="MCC4213209.1"/>
    </source>
</evidence>
<protein>
    <submittedName>
        <fullName evidence="4">T9SS type A sorting domain-containing protein</fullName>
    </submittedName>
</protein>
<keyword evidence="1 2" id="KW-0732">Signal</keyword>
<keyword evidence="5" id="KW-1185">Reference proteome</keyword>
<name>A0ABS8GT82_9FLAO</name>
<proteinExistence type="predicted"/>
<evidence type="ECO:0000256" key="1">
    <source>
        <dbReference type="ARBA" id="ARBA00022729"/>
    </source>
</evidence>
<evidence type="ECO:0000259" key="3">
    <source>
        <dbReference type="Pfam" id="PF18962"/>
    </source>
</evidence>
<dbReference type="SUPFAM" id="SSF49503">
    <property type="entry name" value="Cupredoxins"/>
    <property type="match status" value="1"/>
</dbReference>
<feature type="domain" description="Secretion system C-terminal sorting" evidence="3">
    <location>
        <begin position="123"/>
        <end position="195"/>
    </location>
</feature>
<dbReference type="NCBIfam" id="TIGR04183">
    <property type="entry name" value="Por_Secre_tail"/>
    <property type="match status" value="1"/>
</dbReference>
<organism evidence="4 5">
    <name type="scientific">Leeuwenhoekiella parthenopeia</name>
    <dbReference type="NCBI Taxonomy" id="2890320"/>
    <lineage>
        <taxon>Bacteria</taxon>
        <taxon>Pseudomonadati</taxon>
        <taxon>Bacteroidota</taxon>
        <taxon>Flavobacteriia</taxon>
        <taxon>Flavobacteriales</taxon>
        <taxon>Flavobacteriaceae</taxon>
        <taxon>Leeuwenhoekiella</taxon>
    </lineage>
</organism>
<dbReference type="Proteomes" id="UP001197770">
    <property type="component" value="Unassembled WGS sequence"/>
</dbReference>
<feature type="chain" id="PRO_5047409728" evidence="2">
    <location>
        <begin position="20"/>
        <end position="197"/>
    </location>
</feature>
<dbReference type="EMBL" id="JAJGMW010000013">
    <property type="protein sequence ID" value="MCC4213209.1"/>
    <property type="molecule type" value="Genomic_DNA"/>
</dbReference>